<protein>
    <recommendedName>
        <fullName evidence="1">F-box domain-containing protein</fullName>
    </recommendedName>
</protein>
<dbReference type="InterPro" id="IPR017451">
    <property type="entry name" value="F-box-assoc_interact_dom"/>
</dbReference>
<name>A0A9N7R259_STRHE</name>
<evidence type="ECO:0000259" key="1">
    <source>
        <dbReference type="PROSITE" id="PS50181"/>
    </source>
</evidence>
<keyword evidence="3" id="KW-1185">Reference proteome</keyword>
<evidence type="ECO:0000313" key="2">
    <source>
        <dbReference type="EMBL" id="CAA0809556.1"/>
    </source>
</evidence>
<dbReference type="SMART" id="SM00256">
    <property type="entry name" value="FBOX"/>
    <property type="match status" value="1"/>
</dbReference>
<dbReference type="Pfam" id="PF00646">
    <property type="entry name" value="F-box"/>
    <property type="match status" value="1"/>
</dbReference>
<accession>A0A9N7R259</accession>
<dbReference type="InterPro" id="IPR013187">
    <property type="entry name" value="F-box-assoc_dom_typ3"/>
</dbReference>
<proteinExistence type="predicted"/>
<dbReference type="Proteomes" id="UP001153555">
    <property type="component" value="Unassembled WGS sequence"/>
</dbReference>
<dbReference type="PANTHER" id="PTHR31672">
    <property type="entry name" value="BNACNNG10540D PROTEIN"/>
    <property type="match status" value="1"/>
</dbReference>
<organism evidence="2 3">
    <name type="scientific">Striga hermonthica</name>
    <name type="common">Purple witchweed</name>
    <name type="synonym">Buchnera hermonthica</name>
    <dbReference type="NCBI Taxonomy" id="68872"/>
    <lineage>
        <taxon>Eukaryota</taxon>
        <taxon>Viridiplantae</taxon>
        <taxon>Streptophyta</taxon>
        <taxon>Embryophyta</taxon>
        <taxon>Tracheophyta</taxon>
        <taxon>Spermatophyta</taxon>
        <taxon>Magnoliopsida</taxon>
        <taxon>eudicotyledons</taxon>
        <taxon>Gunneridae</taxon>
        <taxon>Pentapetalae</taxon>
        <taxon>asterids</taxon>
        <taxon>lamiids</taxon>
        <taxon>Lamiales</taxon>
        <taxon>Orobanchaceae</taxon>
        <taxon>Buchnereae</taxon>
        <taxon>Striga</taxon>
    </lineage>
</organism>
<dbReference type="SUPFAM" id="SSF81383">
    <property type="entry name" value="F-box domain"/>
    <property type="match status" value="1"/>
</dbReference>
<dbReference type="NCBIfam" id="TIGR01640">
    <property type="entry name" value="F_box_assoc_1"/>
    <property type="match status" value="1"/>
</dbReference>
<dbReference type="InterPro" id="IPR050796">
    <property type="entry name" value="SCF_F-box_component"/>
</dbReference>
<reference evidence="2" key="1">
    <citation type="submission" date="2019-12" db="EMBL/GenBank/DDBJ databases">
        <authorList>
            <person name="Scholes J."/>
        </authorList>
    </citation>
    <scope>NUCLEOTIDE SEQUENCE</scope>
</reference>
<dbReference type="OrthoDB" id="1271311at2759"/>
<dbReference type="AlphaFoldDB" id="A0A9N7R259"/>
<evidence type="ECO:0000313" key="3">
    <source>
        <dbReference type="Proteomes" id="UP001153555"/>
    </source>
</evidence>
<comment type="caution">
    <text evidence="2">The sequence shown here is derived from an EMBL/GenBank/DDBJ whole genome shotgun (WGS) entry which is preliminary data.</text>
</comment>
<dbReference type="PROSITE" id="PS50181">
    <property type="entry name" value="FBOX"/>
    <property type="match status" value="1"/>
</dbReference>
<feature type="domain" description="F-box" evidence="1">
    <location>
        <begin position="36"/>
        <end position="82"/>
    </location>
</feature>
<dbReference type="CDD" id="cd09917">
    <property type="entry name" value="F-box_SF"/>
    <property type="match status" value="1"/>
</dbReference>
<sequence>MKLSSSIFRRLQSSHRPWSTEVEAEGKKQARVCAHNNLLICLPDDVLFKILLSLSAEDIHRASLVSRRLYYETTRSEEFVNLHLQQQTDEYGLFFRYAATYNYQHPSQRAVFVSMKQGRVTVSNYYAYKFRYMLETSCNGLILEYEPLLQLHVVNPVTGRPFQLPPLPKNAECISCCVGYADASSKAYKVVLAYRTDRESDVCQAILTLGVDKSWRHLETDQYLTESTLSRLMVTEGFIHLIFGDTVLTLNVETEVMMETRAPIFSKNPSKFTSWWYLSTGKSLTLVVEVEHQVFQVWEMVRGDYNCYWREWERQIELRSEIQYLRSIEPVGWLQQMEVLVLKVSSRNKFCLIYYVVIATGKIGWIDPTSSNKEWLAGELYMILDEVFPHKNTFVNPFTI</sequence>
<dbReference type="InterPro" id="IPR001810">
    <property type="entry name" value="F-box_dom"/>
</dbReference>
<gene>
    <name evidence="2" type="ORF">SHERM_11561</name>
</gene>
<dbReference type="Pfam" id="PF08268">
    <property type="entry name" value="FBA_3"/>
    <property type="match status" value="1"/>
</dbReference>
<dbReference type="InterPro" id="IPR036047">
    <property type="entry name" value="F-box-like_dom_sf"/>
</dbReference>
<dbReference type="EMBL" id="CACSLK010003813">
    <property type="protein sequence ID" value="CAA0809556.1"/>
    <property type="molecule type" value="Genomic_DNA"/>
</dbReference>